<reference evidence="3" key="1">
    <citation type="submission" date="2016-10" db="EMBL/GenBank/DDBJ databases">
        <authorList>
            <person name="de Groot N.N."/>
        </authorList>
    </citation>
    <scope>NUCLEOTIDE SEQUENCE</scope>
</reference>
<dbReference type="SMART" id="SM00331">
    <property type="entry name" value="PP2C_SIG"/>
    <property type="match status" value="1"/>
</dbReference>
<dbReference type="CDD" id="cd00143">
    <property type="entry name" value="PP2Cc"/>
    <property type="match status" value="1"/>
</dbReference>
<dbReference type="EMBL" id="FPHE01000148">
    <property type="protein sequence ID" value="SFV66073.1"/>
    <property type="molecule type" value="Genomic_DNA"/>
</dbReference>
<dbReference type="AlphaFoldDB" id="A0A1W1CK47"/>
<dbReference type="Gene3D" id="3.60.40.10">
    <property type="entry name" value="PPM-type phosphatase domain"/>
    <property type="match status" value="1"/>
</dbReference>
<evidence type="ECO:0000256" key="1">
    <source>
        <dbReference type="SAM" id="Phobius"/>
    </source>
</evidence>
<accession>A0A1W1CK47</accession>
<dbReference type="PROSITE" id="PS51746">
    <property type="entry name" value="PPM_2"/>
    <property type="match status" value="1"/>
</dbReference>
<gene>
    <name evidence="3" type="ORF">MNB_SV-12-876</name>
</gene>
<keyword evidence="1" id="KW-1133">Transmembrane helix</keyword>
<feature type="transmembrane region" description="Helical" evidence="1">
    <location>
        <begin position="399"/>
        <end position="417"/>
    </location>
</feature>
<dbReference type="SUPFAM" id="SSF81606">
    <property type="entry name" value="PP2C-like"/>
    <property type="match status" value="1"/>
</dbReference>
<evidence type="ECO:0000259" key="2">
    <source>
        <dbReference type="PROSITE" id="PS51746"/>
    </source>
</evidence>
<organism evidence="3">
    <name type="scientific">hydrothermal vent metagenome</name>
    <dbReference type="NCBI Taxonomy" id="652676"/>
    <lineage>
        <taxon>unclassified sequences</taxon>
        <taxon>metagenomes</taxon>
        <taxon>ecological metagenomes</taxon>
    </lineage>
</organism>
<keyword evidence="1" id="KW-0472">Membrane</keyword>
<dbReference type="SMART" id="SM00332">
    <property type="entry name" value="PP2Cc"/>
    <property type="match status" value="1"/>
</dbReference>
<protein>
    <submittedName>
        <fullName evidence="3">Protein serine/threonine phosphatase PrpC, regulation of stationary phase</fullName>
    </submittedName>
</protein>
<proteinExistence type="predicted"/>
<keyword evidence="1" id="KW-0812">Transmembrane</keyword>
<dbReference type="InterPro" id="IPR036457">
    <property type="entry name" value="PPM-type-like_dom_sf"/>
</dbReference>
<dbReference type="InterPro" id="IPR001932">
    <property type="entry name" value="PPM-type_phosphatase-like_dom"/>
</dbReference>
<sequence>MNSSIEEIKKFLKDWIDKDTPPDSFLSIQFNNSTKESIVYNLGLYLYKELTNEEYSGVLKRKEVQQPRVYQFLNIVLKKDEKEREVDPQILLLTIGSQNRDIIEESIDNGNYRVEKFSTVGLTRLQNQDYLGTLELDNALVLIVADGVGGAESGEIASKIAVNFMRDSFKNSFSSHMESRAVQDFLEDIVFQANQEVVEYSKKHNIDMMGTTLSVAVIVDRINLYIAHVGDTRIYELEHHSKVRQRTPDHSVREILFRSNKITQEEREEYKKNILAYCLGKSNLKRENIFVEYSILYEDSQLFLCSDGFWEKIVVKKNTFELSLEELKERIYATIPTDNVTIIRYLPKVYKSQAISVPYEEDYSEEEEKISSSNKKQFSNRKINPDKIRAKKINRIKRVVMLVTVIVIIAVVIIKFSL</sequence>
<dbReference type="Pfam" id="PF13672">
    <property type="entry name" value="PP2C_2"/>
    <property type="match status" value="1"/>
</dbReference>
<feature type="domain" description="PPM-type phosphatase" evidence="2">
    <location>
        <begin position="113"/>
        <end position="347"/>
    </location>
</feature>
<evidence type="ECO:0000313" key="3">
    <source>
        <dbReference type="EMBL" id="SFV66073.1"/>
    </source>
</evidence>
<name>A0A1W1CK47_9ZZZZ</name>